<dbReference type="Gene3D" id="1.10.3660.10">
    <property type="entry name" value="6-phosphogluconate dehydrogenase C-terminal like domain"/>
    <property type="match status" value="1"/>
</dbReference>
<dbReference type="Pfam" id="PF02153">
    <property type="entry name" value="PDH_N"/>
    <property type="match status" value="1"/>
</dbReference>
<evidence type="ECO:0000256" key="2">
    <source>
        <dbReference type="ARBA" id="ARBA00023002"/>
    </source>
</evidence>
<dbReference type="InterPro" id="IPR046826">
    <property type="entry name" value="PDH_N"/>
</dbReference>
<dbReference type="RefSeq" id="WP_038152832.1">
    <property type="nucleotide sequence ID" value="NZ_JRNT01000022.1"/>
</dbReference>
<feature type="domain" description="Prephenate/arogenate dehydrogenase" evidence="4">
    <location>
        <begin position="3"/>
        <end position="291"/>
    </location>
</feature>
<proteinExistence type="inferred from homology"/>
<dbReference type="GO" id="GO:0006571">
    <property type="term" value="P:tyrosine biosynthetic process"/>
    <property type="evidence" value="ECO:0007669"/>
    <property type="project" value="InterPro"/>
</dbReference>
<dbReference type="PROSITE" id="PS51176">
    <property type="entry name" value="PDH_ADH"/>
    <property type="match status" value="1"/>
</dbReference>
<dbReference type="GO" id="GO:0008977">
    <property type="term" value="F:prephenate dehydrogenase (NAD+) activity"/>
    <property type="evidence" value="ECO:0007669"/>
    <property type="project" value="InterPro"/>
</dbReference>
<dbReference type="InterPro" id="IPR003099">
    <property type="entry name" value="Prephen_DH"/>
</dbReference>
<evidence type="ECO:0000313" key="5">
    <source>
        <dbReference type="EMBL" id="KGF46995.1"/>
    </source>
</evidence>
<dbReference type="PANTHER" id="PTHR21363:SF0">
    <property type="entry name" value="PREPHENATE DEHYDROGENASE [NADP(+)]"/>
    <property type="match status" value="1"/>
</dbReference>
<reference evidence="5 6" key="1">
    <citation type="submission" date="2014-07" db="EMBL/GenBank/DDBJ databases">
        <authorList>
            <person name="McCorrison J."/>
            <person name="Sanka R."/>
            <person name="Torralba M."/>
            <person name="Gillis M."/>
            <person name="Haft D.H."/>
            <person name="Methe B."/>
            <person name="Sutton G."/>
            <person name="Nelson K.E."/>
        </authorList>
    </citation>
    <scope>NUCLEOTIDE SEQUENCE [LARGE SCALE GENOMIC DNA]</scope>
    <source>
        <strain evidence="5 6">DNF00314</strain>
    </source>
</reference>
<sequence length="291" mass="31906">MSTTVGIIGLGLLGGSMAKALRAFTDYEVIGYARRQEVCDAALLDGCVSSASTDVTDIIENSHIVVFALPPDRNAKLFTETAHLFRPGMVVTDVSSAKRNFVKAVYDAIPEGVRFVSIHPMAGSERGGFEMTTKELFRHTTWIVLDDPSKACWSEQVAQELSNMGRAFGARVIHVLLDEHDDYLASVSHMPHLMAATVAVVGGGGEDGTFRMQLAAGGFRDVTRICAGNPSMWREILRGNREAVLRELTEVETQVARLKELLVADDEGRGLEEYLRKAKAIRDTFTELMVK</sequence>
<keyword evidence="6" id="KW-1185">Reference proteome</keyword>
<organism evidence="5 6">
    <name type="scientific">Veillonella montpellierensis DNF00314</name>
    <dbReference type="NCBI Taxonomy" id="1401067"/>
    <lineage>
        <taxon>Bacteria</taxon>
        <taxon>Bacillati</taxon>
        <taxon>Bacillota</taxon>
        <taxon>Negativicutes</taxon>
        <taxon>Veillonellales</taxon>
        <taxon>Veillonellaceae</taxon>
        <taxon>Veillonella</taxon>
    </lineage>
</organism>
<dbReference type="InterPro" id="IPR008927">
    <property type="entry name" value="6-PGluconate_DH-like_C_sf"/>
</dbReference>
<keyword evidence="2" id="KW-0560">Oxidoreductase</keyword>
<dbReference type="AlphaFoldDB" id="A0A096AJG7"/>
<dbReference type="GO" id="GO:0070403">
    <property type="term" value="F:NAD+ binding"/>
    <property type="evidence" value="ECO:0007669"/>
    <property type="project" value="InterPro"/>
</dbReference>
<dbReference type="GO" id="GO:0004665">
    <property type="term" value="F:prephenate dehydrogenase (NADP+) activity"/>
    <property type="evidence" value="ECO:0007669"/>
    <property type="project" value="InterPro"/>
</dbReference>
<dbReference type="SUPFAM" id="SSF48179">
    <property type="entry name" value="6-phosphogluconate dehydrogenase C-terminal domain-like"/>
    <property type="match status" value="1"/>
</dbReference>
<dbReference type="InterPro" id="IPR046825">
    <property type="entry name" value="PDH_C"/>
</dbReference>
<comment type="pathway">
    <text evidence="3">Amino-acid biosynthesis.</text>
</comment>
<evidence type="ECO:0000259" key="4">
    <source>
        <dbReference type="PROSITE" id="PS51176"/>
    </source>
</evidence>
<evidence type="ECO:0000256" key="3">
    <source>
        <dbReference type="ARBA" id="ARBA00029440"/>
    </source>
</evidence>
<dbReference type="Proteomes" id="UP000029628">
    <property type="component" value="Unassembled WGS sequence"/>
</dbReference>
<dbReference type="Pfam" id="PF20463">
    <property type="entry name" value="PDH_C"/>
    <property type="match status" value="1"/>
</dbReference>
<protein>
    <submittedName>
        <fullName evidence="5">Prephenate dehydrogenase</fullName>
    </submittedName>
</protein>
<comment type="caution">
    <text evidence="5">The sequence shown here is derived from an EMBL/GenBank/DDBJ whole genome shotgun (WGS) entry which is preliminary data.</text>
</comment>
<dbReference type="SUPFAM" id="SSF51735">
    <property type="entry name" value="NAD(P)-binding Rossmann-fold domains"/>
    <property type="match status" value="1"/>
</dbReference>
<accession>A0A096AJG7</accession>
<dbReference type="InterPro" id="IPR050812">
    <property type="entry name" value="Preph/Arog_dehydrog"/>
</dbReference>
<dbReference type="InterPro" id="IPR036291">
    <property type="entry name" value="NAD(P)-bd_dom_sf"/>
</dbReference>
<dbReference type="PANTHER" id="PTHR21363">
    <property type="entry name" value="PREPHENATE DEHYDROGENASE"/>
    <property type="match status" value="1"/>
</dbReference>
<dbReference type="Gene3D" id="3.40.50.720">
    <property type="entry name" value="NAD(P)-binding Rossmann-like Domain"/>
    <property type="match status" value="1"/>
</dbReference>
<name>A0A096AJG7_9FIRM</name>
<gene>
    <name evidence="5" type="ORF">HMPREF0872_06420</name>
</gene>
<comment type="similarity">
    <text evidence="1">Belongs to the prephenate/arogenate dehydrogenase family.</text>
</comment>
<dbReference type="EMBL" id="JRNT01000022">
    <property type="protein sequence ID" value="KGF46995.1"/>
    <property type="molecule type" value="Genomic_DNA"/>
</dbReference>
<evidence type="ECO:0000256" key="1">
    <source>
        <dbReference type="ARBA" id="ARBA00007964"/>
    </source>
</evidence>
<dbReference type="eggNOG" id="COG0287">
    <property type="taxonomic scope" value="Bacteria"/>
</dbReference>
<evidence type="ECO:0000313" key="6">
    <source>
        <dbReference type="Proteomes" id="UP000029628"/>
    </source>
</evidence>